<dbReference type="SMART" id="SM00448">
    <property type="entry name" value="REC"/>
    <property type="match status" value="1"/>
</dbReference>
<dbReference type="PROSITE" id="PS50110">
    <property type="entry name" value="RESPONSE_REGULATORY"/>
    <property type="match status" value="1"/>
</dbReference>
<comment type="caution">
    <text evidence="4">The sequence shown here is derived from an EMBL/GenBank/DDBJ whole genome shotgun (WGS) entry which is preliminary data.</text>
</comment>
<dbReference type="AlphaFoldDB" id="A0A0G0QM56"/>
<dbReference type="InterPro" id="IPR001789">
    <property type="entry name" value="Sig_transdc_resp-reg_receiver"/>
</dbReference>
<dbReference type="PANTHER" id="PTHR44591:SF23">
    <property type="entry name" value="CHEY SUBFAMILY"/>
    <property type="match status" value="1"/>
</dbReference>
<dbReference type="GO" id="GO:0000160">
    <property type="term" value="P:phosphorelay signal transduction system"/>
    <property type="evidence" value="ECO:0007669"/>
    <property type="project" value="InterPro"/>
</dbReference>
<proteinExistence type="predicted"/>
<dbReference type="Proteomes" id="UP000033935">
    <property type="component" value="Unassembled WGS sequence"/>
</dbReference>
<name>A0A0G0QM56_9BACT</name>
<dbReference type="PANTHER" id="PTHR44591">
    <property type="entry name" value="STRESS RESPONSE REGULATOR PROTEIN 1"/>
    <property type="match status" value="1"/>
</dbReference>
<organism evidence="4 5">
    <name type="scientific">Candidatus Uhrbacteria bacterium GW2011_GWF2_39_13</name>
    <dbReference type="NCBI Taxonomy" id="1618995"/>
    <lineage>
        <taxon>Bacteria</taxon>
        <taxon>Candidatus Uhriibacteriota</taxon>
    </lineage>
</organism>
<protein>
    <submittedName>
        <fullName evidence="4">Response regulator receiver protein</fullName>
    </submittedName>
</protein>
<dbReference type="SUPFAM" id="SSF52172">
    <property type="entry name" value="CheY-like"/>
    <property type="match status" value="1"/>
</dbReference>
<accession>A0A0G0QM56</accession>
<evidence type="ECO:0000313" key="4">
    <source>
        <dbReference type="EMBL" id="KKR02757.1"/>
    </source>
</evidence>
<dbReference type="InterPro" id="IPR050595">
    <property type="entry name" value="Bact_response_regulator"/>
</dbReference>
<sequence>MAQILLIEDNDSMRETLTHILERKGYEVITACDGEEGLRIFRSSPTPLVITDIIMPNKEGVETIFELERDFPHVKIIAISGGGKVEAQNYLKAVSLISNVKHTLKKPFSNEELLAAVKDLLA</sequence>
<reference evidence="4 5" key="1">
    <citation type="journal article" date="2015" name="Nature">
        <title>rRNA introns, odd ribosomes, and small enigmatic genomes across a large radiation of phyla.</title>
        <authorList>
            <person name="Brown C.T."/>
            <person name="Hug L.A."/>
            <person name="Thomas B.C."/>
            <person name="Sharon I."/>
            <person name="Castelle C.J."/>
            <person name="Singh A."/>
            <person name="Wilkins M.J."/>
            <person name="Williams K.H."/>
            <person name="Banfield J.F."/>
        </authorList>
    </citation>
    <scope>NUCLEOTIDE SEQUENCE [LARGE SCALE GENOMIC DNA]</scope>
</reference>
<evidence type="ECO:0000256" key="1">
    <source>
        <dbReference type="ARBA" id="ARBA00022553"/>
    </source>
</evidence>
<dbReference type="Gene3D" id="3.40.50.2300">
    <property type="match status" value="1"/>
</dbReference>
<dbReference type="InterPro" id="IPR011006">
    <property type="entry name" value="CheY-like_superfamily"/>
</dbReference>
<evidence type="ECO:0000259" key="3">
    <source>
        <dbReference type="PROSITE" id="PS50110"/>
    </source>
</evidence>
<feature type="modified residue" description="4-aspartylphosphate" evidence="2">
    <location>
        <position position="52"/>
    </location>
</feature>
<dbReference type="Pfam" id="PF00072">
    <property type="entry name" value="Response_reg"/>
    <property type="match status" value="1"/>
</dbReference>
<keyword evidence="1 2" id="KW-0597">Phosphoprotein</keyword>
<evidence type="ECO:0000313" key="5">
    <source>
        <dbReference type="Proteomes" id="UP000033935"/>
    </source>
</evidence>
<gene>
    <name evidence="4" type="ORF">UT30_C0050G0005</name>
</gene>
<dbReference type="EMBL" id="LBWG01000050">
    <property type="protein sequence ID" value="KKR02757.1"/>
    <property type="molecule type" value="Genomic_DNA"/>
</dbReference>
<feature type="domain" description="Response regulatory" evidence="3">
    <location>
        <begin position="3"/>
        <end position="121"/>
    </location>
</feature>
<evidence type="ECO:0000256" key="2">
    <source>
        <dbReference type="PROSITE-ProRule" id="PRU00169"/>
    </source>
</evidence>